<evidence type="ECO:0000256" key="2">
    <source>
        <dbReference type="ARBA" id="ARBA00023002"/>
    </source>
</evidence>
<keyword evidence="1" id="KW-0479">Metal-binding</keyword>
<dbReference type="PANTHER" id="PTHR30004:SF6">
    <property type="entry name" value="D-THREONATE 4-PHOSPHATE DEHYDROGENASE"/>
    <property type="match status" value="1"/>
</dbReference>
<accession>A0ABM7WVL1</accession>
<dbReference type="SUPFAM" id="SSF53659">
    <property type="entry name" value="Isocitrate/Isopropylmalate dehydrogenase-like"/>
    <property type="match status" value="1"/>
</dbReference>
<evidence type="ECO:0000313" key="5">
    <source>
        <dbReference type="EMBL" id="BDG03488.1"/>
    </source>
</evidence>
<name>A0ABM7WVL1_9BACT</name>
<organism evidence="5 6">
    <name type="scientific">Anaeromyxobacter oryzae</name>
    <dbReference type="NCBI Taxonomy" id="2918170"/>
    <lineage>
        <taxon>Bacteria</taxon>
        <taxon>Pseudomonadati</taxon>
        <taxon>Myxococcota</taxon>
        <taxon>Myxococcia</taxon>
        <taxon>Myxococcales</taxon>
        <taxon>Cystobacterineae</taxon>
        <taxon>Anaeromyxobacteraceae</taxon>
        <taxon>Anaeromyxobacter</taxon>
    </lineage>
</organism>
<evidence type="ECO:0000256" key="4">
    <source>
        <dbReference type="SAM" id="MobiDB-lite"/>
    </source>
</evidence>
<evidence type="ECO:0000256" key="3">
    <source>
        <dbReference type="ARBA" id="ARBA00023027"/>
    </source>
</evidence>
<dbReference type="RefSeq" id="WP_248361545.1">
    <property type="nucleotide sequence ID" value="NZ_AP025591.1"/>
</dbReference>
<evidence type="ECO:0000256" key="1">
    <source>
        <dbReference type="ARBA" id="ARBA00022723"/>
    </source>
</evidence>
<reference evidence="6" key="1">
    <citation type="journal article" date="2022" name="Int. J. Syst. Evol. Microbiol.">
        <title>Anaeromyxobacter oryzae sp. nov., Anaeromyxobacter diazotrophicus sp. nov. and Anaeromyxobacter paludicola sp. nov., isolated from paddy soils.</title>
        <authorList>
            <person name="Itoh H."/>
            <person name="Xu Z."/>
            <person name="Mise K."/>
            <person name="Masuda Y."/>
            <person name="Ushijima N."/>
            <person name="Hayakawa C."/>
            <person name="Shiratori Y."/>
            <person name="Senoo K."/>
        </authorList>
    </citation>
    <scope>NUCLEOTIDE SEQUENCE [LARGE SCALE GENOMIC DNA]</scope>
    <source>
        <strain evidence="6">Red232</strain>
    </source>
</reference>
<keyword evidence="6" id="KW-1185">Reference proteome</keyword>
<sequence length="355" mass="36648">MPTFSRTPAKPSVSPSRRRARATSPAPRIAISLGDPSGVGPEVTAKAIAALTGGLSPLVFGDARVLERDLGHLDLPLVALGEDLPASGARVAVTRLPKGAIRPGRPAPEAGAAQLAYLEAAFECVRSGGAAALCTAPVSKAQIARALPGFVGHTEWLEARCGVRRSVMMLAGEKLRIALVTNHVAFAGLRRAITEARIVETLAITHRALKDDLGLARPRLALAALNPHAGEEGQFGDEEDRLLRPALAAAARAGAPAAGPFPADSIFFRAALGEFDAVVALYHDQGLIPVKLLDAVGGDPAVNVTLGLPIVRTSPDHGVAYDIAGENVASAASMIAALRLAARIAGVRAGRTARR</sequence>
<dbReference type="Pfam" id="PF04166">
    <property type="entry name" value="PdxA"/>
    <property type="match status" value="1"/>
</dbReference>
<dbReference type="Gene3D" id="3.40.718.10">
    <property type="entry name" value="Isopropylmalate Dehydrogenase"/>
    <property type="match status" value="1"/>
</dbReference>
<keyword evidence="3" id="KW-0520">NAD</keyword>
<gene>
    <name evidence="5" type="primary">pdxA</name>
    <name evidence="5" type="ORF">AMOR_24840</name>
</gene>
<dbReference type="InterPro" id="IPR005255">
    <property type="entry name" value="PdxA_fam"/>
</dbReference>
<dbReference type="NCBIfam" id="TIGR00557">
    <property type="entry name" value="pdxA"/>
    <property type="match status" value="1"/>
</dbReference>
<keyword evidence="2" id="KW-0560">Oxidoreductase</keyword>
<evidence type="ECO:0000313" key="6">
    <source>
        <dbReference type="Proteomes" id="UP001162891"/>
    </source>
</evidence>
<dbReference type="PANTHER" id="PTHR30004">
    <property type="entry name" value="4-HYDROXYTHREONINE-4-PHOSPHATE DEHYDROGENASE"/>
    <property type="match status" value="1"/>
</dbReference>
<protein>
    <submittedName>
        <fullName evidence="5">4-hydroxythreonine-4-phosphate dehydrogenase</fullName>
    </submittedName>
</protein>
<proteinExistence type="predicted"/>
<dbReference type="EMBL" id="AP025591">
    <property type="protein sequence ID" value="BDG03488.1"/>
    <property type="molecule type" value="Genomic_DNA"/>
</dbReference>
<feature type="region of interest" description="Disordered" evidence="4">
    <location>
        <begin position="1"/>
        <end position="35"/>
    </location>
</feature>
<dbReference type="Proteomes" id="UP001162891">
    <property type="component" value="Chromosome"/>
</dbReference>